<dbReference type="KEGG" id="egu:105036666"/>
<evidence type="ECO:0000256" key="4">
    <source>
        <dbReference type="ARBA" id="ARBA00023159"/>
    </source>
</evidence>
<dbReference type="SUPFAM" id="SSF54171">
    <property type="entry name" value="DNA-binding domain"/>
    <property type="match status" value="1"/>
</dbReference>
<comment type="similarity">
    <text evidence="7">Belongs to the AP2/ERF transcription factor family. ERF subfamily.</text>
</comment>
<dbReference type="FunCoup" id="A0A6I9QM07">
    <property type="interactions" value="18"/>
</dbReference>
<dbReference type="Gene3D" id="3.30.730.10">
    <property type="entry name" value="AP2/ERF domain"/>
    <property type="match status" value="1"/>
</dbReference>
<dbReference type="GeneID" id="105036666"/>
<evidence type="ECO:0000313" key="10">
    <source>
        <dbReference type="RefSeq" id="XP_010910716.1"/>
    </source>
</evidence>
<dbReference type="SMR" id="A0A6I9QM07"/>
<keyword evidence="5" id="KW-0804">Transcription</keyword>
<dbReference type="GO" id="GO:0003700">
    <property type="term" value="F:DNA-binding transcription factor activity"/>
    <property type="evidence" value="ECO:0007669"/>
    <property type="project" value="InterPro"/>
</dbReference>
<organism evidence="9 10">
    <name type="scientific">Elaeis guineensis var. tenera</name>
    <name type="common">Oil palm</name>
    <dbReference type="NCBI Taxonomy" id="51953"/>
    <lineage>
        <taxon>Eukaryota</taxon>
        <taxon>Viridiplantae</taxon>
        <taxon>Streptophyta</taxon>
        <taxon>Embryophyta</taxon>
        <taxon>Tracheophyta</taxon>
        <taxon>Spermatophyta</taxon>
        <taxon>Magnoliopsida</taxon>
        <taxon>Liliopsida</taxon>
        <taxon>Arecaceae</taxon>
        <taxon>Arecoideae</taxon>
        <taxon>Cocoseae</taxon>
        <taxon>Elaeidinae</taxon>
        <taxon>Elaeis</taxon>
    </lineage>
</organism>
<dbReference type="RefSeq" id="XP_010910716.1">
    <property type="nucleotide sequence ID" value="XM_010912414.2"/>
</dbReference>
<dbReference type="GO" id="GO:0005634">
    <property type="term" value="C:nucleus"/>
    <property type="evidence" value="ECO:0007669"/>
    <property type="project" value="UniProtKB-SubCell"/>
</dbReference>
<dbReference type="FunFam" id="3.30.730.10:FF:000001">
    <property type="entry name" value="Ethylene-responsive transcription factor 2"/>
    <property type="match status" value="1"/>
</dbReference>
<proteinExistence type="inferred from homology"/>
<dbReference type="PRINTS" id="PR00367">
    <property type="entry name" value="ETHRSPELEMNT"/>
</dbReference>
<dbReference type="GO" id="GO:0003677">
    <property type="term" value="F:DNA binding"/>
    <property type="evidence" value="ECO:0007669"/>
    <property type="project" value="UniProtKB-KW"/>
</dbReference>
<dbReference type="Proteomes" id="UP000504607">
    <property type="component" value="Unplaced"/>
</dbReference>
<keyword evidence="9" id="KW-1185">Reference proteome</keyword>
<keyword evidence="4" id="KW-0010">Activator</keyword>
<dbReference type="PANTHER" id="PTHR31985">
    <property type="entry name" value="ETHYLENE-RESPONSIVE TRANSCRIPTION FACTOR ERF042-RELATED"/>
    <property type="match status" value="1"/>
</dbReference>
<keyword evidence="3" id="KW-0238">DNA-binding</keyword>
<dbReference type="CDD" id="cd00018">
    <property type="entry name" value="AP2"/>
    <property type="match status" value="1"/>
</dbReference>
<dbReference type="InterPro" id="IPR051032">
    <property type="entry name" value="AP2/ERF_TF_ERF_subfamily"/>
</dbReference>
<dbReference type="PANTHER" id="PTHR31985:SF215">
    <property type="entry name" value="OS02G0781300 PROTEIN"/>
    <property type="match status" value="1"/>
</dbReference>
<dbReference type="InterPro" id="IPR001471">
    <property type="entry name" value="AP2/ERF_dom"/>
</dbReference>
<protein>
    <submittedName>
        <fullName evidence="10">Ethylene-responsive transcription factor ERF017</fullName>
    </submittedName>
</protein>
<keyword evidence="6" id="KW-0539">Nucleus</keyword>
<dbReference type="SMART" id="SM00380">
    <property type="entry name" value="AP2"/>
    <property type="match status" value="1"/>
</dbReference>
<dbReference type="InParanoid" id="A0A6I9QM07"/>
<feature type="domain" description="AP2/ERF" evidence="8">
    <location>
        <begin position="18"/>
        <end position="75"/>
    </location>
</feature>
<evidence type="ECO:0000256" key="6">
    <source>
        <dbReference type="ARBA" id="ARBA00023242"/>
    </source>
</evidence>
<dbReference type="InterPro" id="IPR016177">
    <property type="entry name" value="DNA-bd_dom_sf"/>
</dbReference>
<evidence type="ECO:0000313" key="9">
    <source>
        <dbReference type="Proteomes" id="UP000504607"/>
    </source>
</evidence>
<dbReference type="Pfam" id="PF00847">
    <property type="entry name" value="AP2"/>
    <property type="match status" value="1"/>
</dbReference>
<dbReference type="InterPro" id="IPR036955">
    <property type="entry name" value="AP2/ERF_dom_sf"/>
</dbReference>
<evidence type="ECO:0000256" key="3">
    <source>
        <dbReference type="ARBA" id="ARBA00023125"/>
    </source>
</evidence>
<evidence type="ECO:0000256" key="1">
    <source>
        <dbReference type="ARBA" id="ARBA00004123"/>
    </source>
</evidence>
<dbReference type="OrthoDB" id="1918918at2759"/>
<sequence length="198" mass="21356">MMRTECASGTSAAAGERRYRGVRKRKWGRWVSEIRLPNSRERIWLGSYDSAEKAARAFDAAVVCLRGRRGRLNFPNSPPRIAGGQSLSPRQIQALAARHAHKDNSDAATTAADVVAPVMSSSEASDAPTTESEEVLDWSFMDILSSPDVVGMDFPTAAAAMDDFSYDFFAPSMAAAPPDVAEENGGVGFGGNSFLWSF</sequence>
<evidence type="ECO:0000256" key="5">
    <source>
        <dbReference type="ARBA" id="ARBA00023163"/>
    </source>
</evidence>
<evidence type="ECO:0000259" key="8">
    <source>
        <dbReference type="PROSITE" id="PS51032"/>
    </source>
</evidence>
<evidence type="ECO:0000256" key="7">
    <source>
        <dbReference type="ARBA" id="ARBA00024343"/>
    </source>
</evidence>
<evidence type="ECO:0000256" key="2">
    <source>
        <dbReference type="ARBA" id="ARBA00023015"/>
    </source>
</evidence>
<reference evidence="10" key="1">
    <citation type="submission" date="2025-08" db="UniProtKB">
        <authorList>
            <consortium name="RefSeq"/>
        </authorList>
    </citation>
    <scope>IDENTIFICATION</scope>
</reference>
<dbReference type="AlphaFoldDB" id="A0A6I9QM07"/>
<comment type="subcellular location">
    <subcellularLocation>
        <location evidence="1">Nucleus</location>
    </subcellularLocation>
</comment>
<keyword evidence="2" id="KW-0805">Transcription regulation</keyword>
<gene>
    <name evidence="10" type="primary">LOC105036666</name>
</gene>
<accession>A0A6I9QM07</accession>
<name>A0A6I9QM07_ELAGV</name>
<dbReference type="PROSITE" id="PS51032">
    <property type="entry name" value="AP2_ERF"/>
    <property type="match status" value="1"/>
</dbReference>